<accession>A0A5B7J2J5</accession>
<keyword evidence="2" id="KW-1185">Reference proteome</keyword>
<dbReference type="Proteomes" id="UP000324222">
    <property type="component" value="Unassembled WGS sequence"/>
</dbReference>
<organism evidence="1 2">
    <name type="scientific">Portunus trituberculatus</name>
    <name type="common">Swimming crab</name>
    <name type="synonym">Neptunus trituberculatus</name>
    <dbReference type="NCBI Taxonomy" id="210409"/>
    <lineage>
        <taxon>Eukaryota</taxon>
        <taxon>Metazoa</taxon>
        <taxon>Ecdysozoa</taxon>
        <taxon>Arthropoda</taxon>
        <taxon>Crustacea</taxon>
        <taxon>Multicrustacea</taxon>
        <taxon>Malacostraca</taxon>
        <taxon>Eumalacostraca</taxon>
        <taxon>Eucarida</taxon>
        <taxon>Decapoda</taxon>
        <taxon>Pleocyemata</taxon>
        <taxon>Brachyura</taxon>
        <taxon>Eubrachyura</taxon>
        <taxon>Portunoidea</taxon>
        <taxon>Portunidae</taxon>
        <taxon>Portuninae</taxon>
        <taxon>Portunus</taxon>
    </lineage>
</organism>
<dbReference type="EMBL" id="VSRR010078591">
    <property type="protein sequence ID" value="MPC88683.1"/>
    <property type="molecule type" value="Genomic_DNA"/>
</dbReference>
<gene>
    <name evidence="1" type="ORF">E2C01_083602</name>
</gene>
<proteinExistence type="predicted"/>
<dbReference type="AlphaFoldDB" id="A0A5B7J2J5"/>
<protein>
    <submittedName>
        <fullName evidence="1">Uncharacterized protein</fullName>
    </submittedName>
</protein>
<reference evidence="1 2" key="1">
    <citation type="submission" date="2019-05" db="EMBL/GenBank/DDBJ databases">
        <title>Another draft genome of Portunus trituberculatus and its Hox gene families provides insights of decapod evolution.</title>
        <authorList>
            <person name="Jeong J.-H."/>
            <person name="Song I."/>
            <person name="Kim S."/>
            <person name="Choi T."/>
            <person name="Kim D."/>
            <person name="Ryu S."/>
            <person name="Kim W."/>
        </authorList>
    </citation>
    <scope>NUCLEOTIDE SEQUENCE [LARGE SCALE GENOMIC DNA]</scope>
    <source>
        <tissue evidence="1">Muscle</tissue>
    </source>
</reference>
<evidence type="ECO:0000313" key="2">
    <source>
        <dbReference type="Proteomes" id="UP000324222"/>
    </source>
</evidence>
<sequence length="89" mass="9903">MVEVSSIHLGSCQSRACHVPKTTRQSVARVLRVKSLSAASEKVLPSRKKLGSVDEYSVAVSHCQVFRVVTRAKEEPEAFNFEYMSGEVY</sequence>
<evidence type="ECO:0000313" key="1">
    <source>
        <dbReference type="EMBL" id="MPC88683.1"/>
    </source>
</evidence>
<comment type="caution">
    <text evidence="1">The sequence shown here is derived from an EMBL/GenBank/DDBJ whole genome shotgun (WGS) entry which is preliminary data.</text>
</comment>
<name>A0A5B7J2J5_PORTR</name>